<keyword evidence="4" id="KW-1185">Reference proteome</keyword>
<comment type="caution">
    <text evidence="3">The sequence shown here is derived from an EMBL/GenBank/DDBJ whole genome shotgun (WGS) entry which is preliminary data.</text>
</comment>
<keyword evidence="1" id="KW-0732">Signal</keyword>
<dbReference type="InterPro" id="IPR023296">
    <property type="entry name" value="Glyco_hydro_beta-prop_sf"/>
</dbReference>
<dbReference type="eggNOG" id="ENOG5032RTS">
    <property type="taxonomic scope" value="Bacteria"/>
</dbReference>
<dbReference type="Pfam" id="PF18962">
    <property type="entry name" value="Por_Secre_tail"/>
    <property type="match status" value="1"/>
</dbReference>
<evidence type="ECO:0000313" key="4">
    <source>
        <dbReference type="Proteomes" id="UP000011910"/>
    </source>
</evidence>
<feature type="signal peptide" evidence="1">
    <location>
        <begin position="1"/>
        <end position="21"/>
    </location>
</feature>
<accession>M7N0C2</accession>
<dbReference type="NCBIfam" id="TIGR04183">
    <property type="entry name" value="Por_Secre_tail"/>
    <property type="match status" value="1"/>
</dbReference>
<dbReference type="Proteomes" id="UP000011910">
    <property type="component" value="Unassembled WGS sequence"/>
</dbReference>
<dbReference type="InterPro" id="IPR026444">
    <property type="entry name" value="Secre_tail"/>
</dbReference>
<sequence length="480" mass="54257">MKYPCCLLLYVLLLVSTDLQAQSPAYKDEAFTQYFRQVEGWIASDATISVPLPNNRSLWLFGDTHLDDYRASDNSMPCLFQVNNSMLVQDMEQPTDFTLILDRTRIGKQRTPVKDLSNESLYFWPGHGYSQGDTTYVFWLAYTGFEMAHAGTYLAKMDNRDPRDASAIKELVRLPLPAGVEWGNAVLTDTDTGYRYLYGQVKDWIIHRPLLARVPLDGDITGPWEFFDGTGWVADAAAAQQLMASEDDYVSPSFSVFKLQDKYFMISQDIGFLTCGYGREIYAWESSSPEGPFTNKKLVYTIEDQYRGEYWVTYNATAHPQFIRNNELLISYNVNGLANNGVQGVSCQNECQDAFRDRRNADGYRPKFIRLPLTYLDPALQIPDRYFPAEPTGLLQGYTSFEKLEVYPNPAAGRQVQVTIGDAQPGGPLQLRVYDLQGRLVLEQQQQGTGTTSLRLPASGLYLLQVRSPGKRGVARILIP</sequence>
<dbReference type="Gene3D" id="2.115.10.20">
    <property type="entry name" value="Glycosyl hydrolase domain, family 43"/>
    <property type="match status" value="1"/>
</dbReference>
<proteinExistence type="predicted"/>
<protein>
    <recommendedName>
        <fullName evidence="2">Secretion system C-terminal sorting domain-containing protein</fullName>
    </recommendedName>
</protein>
<reference evidence="3 4" key="1">
    <citation type="journal article" date="2013" name="Genome Announc.">
        <title>Draft Genome Sequence of Cesiribacter andamanensis Strain AMV16T, Isolated from a Soil Sample from a Mud Volcano in the Andaman Islands, India.</title>
        <authorList>
            <person name="Shivaji S."/>
            <person name="Ara S."/>
            <person name="Begum Z."/>
            <person name="Srinivas T.N."/>
            <person name="Singh A."/>
            <person name="Kumar Pinnaka A."/>
        </authorList>
    </citation>
    <scope>NUCLEOTIDE SEQUENCE [LARGE SCALE GENOMIC DNA]</scope>
    <source>
        <strain evidence="3 4">AMV16</strain>
    </source>
</reference>
<dbReference type="AlphaFoldDB" id="M7N0C2"/>
<evidence type="ECO:0000256" key="1">
    <source>
        <dbReference type="SAM" id="SignalP"/>
    </source>
</evidence>
<dbReference type="InterPro" id="IPR032169">
    <property type="entry name" value="DUF5005"/>
</dbReference>
<dbReference type="STRING" id="1279009.ADICEAN_04140"/>
<evidence type="ECO:0000313" key="3">
    <source>
        <dbReference type="EMBL" id="EMR00742.1"/>
    </source>
</evidence>
<feature type="chain" id="PRO_5004081499" description="Secretion system C-terminal sorting domain-containing protein" evidence="1">
    <location>
        <begin position="22"/>
        <end position="480"/>
    </location>
</feature>
<dbReference type="Pfam" id="PF16396">
    <property type="entry name" value="DUF5005"/>
    <property type="match status" value="1"/>
</dbReference>
<evidence type="ECO:0000259" key="2">
    <source>
        <dbReference type="Pfam" id="PF18962"/>
    </source>
</evidence>
<feature type="domain" description="Secretion system C-terminal sorting" evidence="2">
    <location>
        <begin position="406"/>
        <end position="478"/>
    </location>
</feature>
<dbReference type="EMBL" id="AODQ01000196">
    <property type="protein sequence ID" value="EMR00742.1"/>
    <property type="molecule type" value="Genomic_DNA"/>
</dbReference>
<name>M7N0C2_9BACT</name>
<dbReference type="SUPFAM" id="SSF75005">
    <property type="entry name" value="Arabinanase/levansucrase/invertase"/>
    <property type="match status" value="1"/>
</dbReference>
<gene>
    <name evidence="3" type="ORF">ADICEAN_04140</name>
</gene>
<organism evidence="3 4">
    <name type="scientific">Cesiribacter andamanensis AMV16</name>
    <dbReference type="NCBI Taxonomy" id="1279009"/>
    <lineage>
        <taxon>Bacteria</taxon>
        <taxon>Pseudomonadati</taxon>
        <taxon>Bacteroidota</taxon>
        <taxon>Cytophagia</taxon>
        <taxon>Cytophagales</taxon>
        <taxon>Cesiribacteraceae</taxon>
        <taxon>Cesiribacter</taxon>
    </lineage>
</organism>